<evidence type="ECO:0000256" key="2">
    <source>
        <dbReference type="ARBA" id="ARBA00022552"/>
    </source>
</evidence>
<dbReference type="InterPro" id="IPR000878">
    <property type="entry name" value="4pyrrol_Mease"/>
</dbReference>
<dbReference type="GO" id="GO:0032259">
    <property type="term" value="P:methylation"/>
    <property type="evidence" value="ECO:0007669"/>
    <property type="project" value="UniProtKB-KW"/>
</dbReference>
<dbReference type="Gene3D" id="3.40.1010.10">
    <property type="entry name" value="Cobalt-precorrin-4 Transmethylase, Domain 1"/>
    <property type="match status" value="1"/>
</dbReference>
<feature type="signal peptide" evidence="7">
    <location>
        <begin position="1"/>
        <end position="20"/>
    </location>
</feature>
<accession>A0ABT1BQT5</accession>
<keyword evidence="3 6" id="KW-0489">Methyltransferase</keyword>
<keyword evidence="10" id="KW-0067">ATP-binding</keyword>
<dbReference type="Proteomes" id="UP001204851">
    <property type="component" value="Unassembled WGS sequence"/>
</dbReference>
<dbReference type="GO" id="GO:0008168">
    <property type="term" value="F:methyltransferase activity"/>
    <property type="evidence" value="ECO:0007669"/>
    <property type="project" value="UniProtKB-KW"/>
</dbReference>
<evidence type="ECO:0000256" key="3">
    <source>
        <dbReference type="ARBA" id="ARBA00022603"/>
    </source>
</evidence>
<sequence>MSASSASLSLLQAAATAAGAQQYPAATLYVVASPIGNLADFSLRAVHALSLVNAVACEDTRVTAGLLRHLGLDKPLIAVHEHNEQSATEKVLARLAQGERVAYLSDAGTPAVSDPGAVLAHLVRAAGHRVLPLPGPSAVVTALSAAGCVSAAGPGFHFAGFLPAKGQDRETGLQAALAQPCPTVLFEAPHRIESLADRLAELAPDRPVTVCRELTKQFEQIDTLPALQLPAWFAADAQRRKGEFALVLHAPAPARVDDPGLPPEVERALRVLTRDLPLKQAVALASELTGAPRNALYEQALAWRQAAQQTGDDEDAAG</sequence>
<evidence type="ECO:0000313" key="10">
    <source>
        <dbReference type="EMBL" id="MCO5978605.1"/>
    </source>
</evidence>
<comment type="function">
    <text evidence="6">Catalyzes the 2'-O-methylation of the ribose of cytidine 1402 (C1402) in 16S rRNA.</text>
</comment>
<dbReference type="EMBL" id="JAMXMC010000011">
    <property type="protein sequence ID" value="MCO5978605.1"/>
    <property type="molecule type" value="Genomic_DNA"/>
</dbReference>
<dbReference type="InterPro" id="IPR008189">
    <property type="entry name" value="rRNA_ssu_MeTfrase_I"/>
</dbReference>
<dbReference type="NCBIfam" id="TIGR00096">
    <property type="entry name" value="16S rRNA (cytidine(1402)-2'-O)-methyltransferase"/>
    <property type="match status" value="1"/>
</dbReference>
<dbReference type="PROSITE" id="PS01296">
    <property type="entry name" value="RSMI"/>
    <property type="match status" value="1"/>
</dbReference>
<name>A0ABT1BQT5_9BURK</name>
<comment type="caution">
    <text evidence="10">The sequence shown here is derived from an EMBL/GenBank/DDBJ whole genome shotgun (WGS) entry which is preliminary data.</text>
</comment>
<dbReference type="Gene3D" id="3.30.950.10">
    <property type="entry name" value="Methyltransferase, Cobalt-precorrin-4 Transmethylase, Domain 2"/>
    <property type="match status" value="1"/>
</dbReference>
<dbReference type="InterPro" id="IPR035996">
    <property type="entry name" value="4pyrrol_Methylase_sf"/>
</dbReference>
<evidence type="ECO:0000259" key="9">
    <source>
        <dbReference type="Pfam" id="PF23016"/>
    </source>
</evidence>
<dbReference type="Pfam" id="PF23016">
    <property type="entry name" value="RsmI_C"/>
    <property type="match status" value="1"/>
</dbReference>
<organism evidence="10 11">
    <name type="scientific">Ideonella oryzae</name>
    <dbReference type="NCBI Taxonomy" id="2937441"/>
    <lineage>
        <taxon>Bacteria</taxon>
        <taxon>Pseudomonadati</taxon>
        <taxon>Pseudomonadota</taxon>
        <taxon>Betaproteobacteria</taxon>
        <taxon>Burkholderiales</taxon>
        <taxon>Sphaerotilaceae</taxon>
        <taxon>Ideonella</taxon>
    </lineage>
</organism>
<dbReference type="InterPro" id="IPR018063">
    <property type="entry name" value="SAM_MeTrfase_RsmI_CS"/>
</dbReference>
<dbReference type="Pfam" id="PF00590">
    <property type="entry name" value="TP_methylase"/>
    <property type="match status" value="1"/>
</dbReference>
<feature type="domain" description="RsmI HTH" evidence="9">
    <location>
        <begin position="261"/>
        <end position="303"/>
    </location>
</feature>
<dbReference type="CDD" id="cd11648">
    <property type="entry name" value="RsmI"/>
    <property type="match status" value="1"/>
</dbReference>
<gene>
    <name evidence="6 10" type="primary">rsmI</name>
    <name evidence="10" type="ORF">M0L44_18060</name>
</gene>
<comment type="subcellular location">
    <subcellularLocation>
        <location evidence="6">Cytoplasm</location>
    </subcellularLocation>
</comment>
<keyword evidence="5 6" id="KW-0949">S-adenosyl-L-methionine</keyword>
<protein>
    <recommendedName>
        <fullName evidence="6">Ribosomal RNA small subunit methyltransferase I</fullName>
        <ecNumber evidence="6">2.1.1.198</ecNumber>
    </recommendedName>
    <alternativeName>
        <fullName evidence="6">16S rRNA 2'-O-ribose C1402 methyltransferase</fullName>
    </alternativeName>
    <alternativeName>
        <fullName evidence="6">rRNA (cytidine-2'-O-)-methyltransferase RsmI</fullName>
    </alternativeName>
</protein>
<dbReference type="RefSeq" id="WP_252771293.1">
    <property type="nucleotide sequence ID" value="NZ_JAMXMC010000011.1"/>
</dbReference>
<proteinExistence type="inferred from homology"/>
<keyword evidence="7" id="KW-0732">Signal</keyword>
<evidence type="ECO:0000259" key="8">
    <source>
        <dbReference type="Pfam" id="PF00590"/>
    </source>
</evidence>
<evidence type="ECO:0000313" key="11">
    <source>
        <dbReference type="Proteomes" id="UP001204851"/>
    </source>
</evidence>
<dbReference type="GO" id="GO:0005524">
    <property type="term" value="F:ATP binding"/>
    <property type="evidence" value="ECO:0007669"/>
    <property type="project" value="UniProtKB-KW"/>
</dbReference>
<keyword evidence="10" id="KW-0547">Nucleotide-binding</keyword>
<dbReference type="PANTHER" id="PTHR46111">
    <property type="entry name" value="RIBOSOMAL RNA SMALL SUBUNIT METHYLTRANSFERASE I"/>
    <property type="match status" value="1"/>
</dbReference>
<reference evidence="10 11" key="1">
    <citation type="submission" date="2022-06" db="EMBL/GenBank/DDBJ databases">
        <title>Ideonella sp. NS12-5 Genome sequencing and assembly.</title>
        <authorList>
            <person name="Jung Y."/>
        </authorList>
    </citation>
    <scope>NUCLEOTIDE SEQUENCE [LARGE SCALE GENOMIC DNA]</scope>
    <source>
        <strain evidence="10 11">NS12-5</strain>
    </source>
</reference>
<comment type="catalytic activity">
    <reaction evidence="6">
        <text>cytidine(1402) in 16S rRNA + S-adenosyl-L-methionine = 2'-O-methylcytidine(1402) in 16S rRNA + S-adenosyl-L-homocysteine + H(+)</text>
        <dbReference type="Rhea" id="RHEA:42924"/>
        <dbReference type="Rhea" id="RHEA-COMP:10285"/>
        <dbReference type="Rhea" id="RHEA-COMP:10286"/>
        <dbReference type="ChEBI" id="CHEBI:15378"/>
        <dbReference type="ChEBI" id="CHEBI:57856"/>
        <dbReference type="ChEBI" id="CHEBI:59789"/>
        <dbReference type="ChEBI" id="CHEBI:74495"/>
        <dbReference type="ChEBI" id="CHEBI:82748"/>
        <dbReference type="EC" id="2.1.1.198"/>
    </reaction>
</comment>
<dbReference type="InterPro" id="IPR053910">
    <property type="entry name" value="RsmI_HTH"/>
</dbReference>
<dbReference type="InterPro" id="IPR014776">
    <property type="entry name" value="4pyrrole_Mease_sub2"/>
</dbReference>
<evidence type="ECO:0000256" key="1">
    <source>
        <dbReference type="ARBA" id="ARBA00022490"/>
    </source>
</evidence>
<dbReference type="PANTHER" id="PTHR46111:SF1">
    <property type="entry name" value="RIBOSOMAL RNA SMALL SUBUNIT METHYLTRANSFERASE I"/>
    <property type="match status" value="1"/>
</dbReference>
<keyword evidence="4 6" id="KW-0808">Transferase</keyword>
<keyword evidence="1 6" id="KW-0963">Cytoplasm</keyword>
<dbReference type="SUPFAM" id="SSF53790">
    <property type="entry name" value="Tetrapyrrole methylase"/>
    <property type="match status" value="1"/>
</dbReference>
<keyword evidence="2 6" id="KW-0698">rRNA processing</keyword>
<evidence type="ECO:0000256" key="7">
    <source>
        <dbReference type="SAM" id="SignalP"/>
    </source>
</evidence>
<dbReference type="EC" id="2.1.1.198" evidence="6"/>
<evidence type="ECO:0000256" key="5">
    <source>
        <dbReference type="ARBA" id="ARBA00022691"/>
    </source>
</evidence>
<dbReference type="InterPro" id="IPR014777">
    <property type="entry name" value="4pyrrole_Mease_sub1"/>
</dbReference>
<feature type="domain" description="Tetrapyrrole methylase" evidence="8">
    <location>
        <begin position="27"/>
        <end position="221"/>
    </location>
</feature>
<feature type="chain" id="PRO_5045484291" description="Ribosomal RNA small subunit methyltransferase I" evidence="7">
    <location>
        <begin position="21"/>
        <end position="318"/>
    </location>
</feature>
<keyword evidence="11" id="KW-1185">Reference proteome</keyword>
<dbReference type="PIRSF" id="PIRSF005917">
    <property type="entry name" value="MTase_YraL"/>
    <property type="match status" value="1"/>
</dbReference>
<dbReference type="HAMAP" id="MF_01877">
    <property type="entry name" value="16SrRNA_methyltr_I"/>
    <property type="match status" value="1"/>
</dbReference>
<evidence type="ECO:0000256" key="6">
    <source>
        <dbReference type="HAMAP-Rule" id="MF_01877"/>
    </source>
</evidence>
<evidence type="ECO:0000256" key="4">
    <source>
        <dbReference type="ARBA" id="ARBA00022679"/>
    </source>
</evidence>
<comment type="similarity">
    <text evidence="6">Belongs to the methyltransferase superfamily. RsmI family.</text>
</comment>